<dbReference type="EMBL" id="MDUX01000038">
    <property type="protein sequence ID" value="KAF7598748.1"/>
    <property type="molecule type" value="Genomic_DNA"/>
</dbReference>
<evidence type="ECO:0000313" key="3">
    <source>
        <dbReference type="Proteomes" id="UP000216107"/>
    </source>
</evidence>
<dbReference type="Proteomes" id="UP000623509">
    <property type="component" value="Unassembled WGS sequence"/>
</dbReference>
<comment type="caution">
    <text evidence="2">The sequence shown here is derived from an EMBL/GenBank/DDBJ whole genome shotgun (WGS) entry which is preliminary data.</text>
</comment>
<proteinExistence type="predicted"/>
<organism evidence="2 3">
    <name type="scientific">Candidatus Dactylopiibacterium carminicum</name>
    <dbReference type="NCBI Taxonomy" id="857335"/>
    <lineage>
        <taxon>Bacteria</taxon>
        <taxon>Pseudomonadati</taxon>
        <taxon>Pseudomonadota</taxon>
        <taxon>Betaproteobacteria</taxon>
        <taxon>Rhodocyclales</taxon>
        <taxon>Rhodocyclaceae</taxon>
        <taxon>Candidatus Dactylopiibacterium</taxon>
    </lineage>
</organism>
<evidence type="ECO:0000313" key="1">
    <source>
        <dbReference type="EMBL" id="KAF7598748.1"/>
    </source>
</evidence>
<accession>A0A272ER38</accession>
<dbReference type="Proteomes" id="UP000216107">
    <property type="component" value="Unassembled WGS sequence"/>
</dbReference>
<keyword evidence="4" id="KW-1185">Reference proteome</keyword>
<dbReference type="AlphaFoldDB" id="A0A272ER38"/>
<name>A0A272ER38_9RHOO</name>
<dbReference type="EMBL" id="NMRN01000034">
    <property type="protein sequence ID" value="PAS92587.1"/>
    <property type="molecule type" value="Genomic_DNA"/>
</dbReference>
<reference evidence="2 3" key="2">
    <citation type="submission" date="2017-07" db="EMBL/GenBank/DDBJ databases">
        <title>Candidatus Dactylopiibacterium carminicum, a nitrogen-fixing symbiont of the cochineal insect Dactylopius coccus and Dactylopius opuntiae (Hemiptera: Coccoidea: Dactylopiidae).</title>
        <authorList>
            <person name="Vera A."/>
        </authorList>
    </citation>
    <scope>NUCLEOTIDE SEQUENCE [LARGE SCALE GENOMIC DNA]</scope>
    <source>
        <strain evidence="2 3">NFDCM</strain>
    </source>
</reference>
<evidence type="ECO:0000313" key="2">
    <source>
        <dbReference type="EMBL" id="PAS92587.1"/>
    </source>
</evidence>
<gene>
    <name evidence="1" type="ORF">BGI27_11460</name>
    <name evidence="2" type="ORF">CGU29_10890</name>
</gene>
<protein>
    <submittedName>
        <fullName evidence="1">Type II secretion system protein</fullName>
    </submittedName>
</protein>
<sequence length="177" mass="20166">MVAMRHRQRGFNYLGLLFIVAVISLVAAASVQVGAIMQRRAAEEQLIFVGLQYKQAIRSYFEASPPGAVTMAPRRLEDLLKDPRYPYPKRHLRKLYEDPMTGKTDWALIRTLDGQGILGVRSRSHETPIRIDNFPDEVFHFKDKKRYADWVFVYGVVCSDRGCEIGPQQDDPGSPTP</sequence>
<reference evidence="1 4" key="1">
    <citation type="submission" date="2016-08" db="EMBL/GenBank/DDBJ databases">
        <title>Candidatus Dactylopiibacterium carminicum genome sequence.</title>
        <authorList>
            <person name="Ramirez-Puebla S.T."/>
            <person name="Ormeno-Orrillo E."/>
            <person name="Vera-Ponce De Leon A."/>
            <person name="Luis L."/>
            <person name="Sanchez-Flores A."/>
            <person name="Monica R."/>
            <person name="Martinez-Romero E."/>
        </authorList>
    </citation>
    <scope>NUCLEOTIDE SEQUENCE [LARGE SCALE GENOMIC DNA]</scope>
    <source>
        <strain evidence="1">END1</strain>
    </source>
</reference>
<evidence type="ECO:0000313" key="4">
    <source>
        <dbReference type="Proteomes" id="UP000623509"/>
    </source>
</evidence>
<dbReference type="OrthoDB" id="5608857at2"/>